<accession>A0A9P1I8F7</accession>
<dbReference type="AlphaFoldDB" id="A0A9P1I8F7"/>
<dbReference type="InterPro" id="IPR013869">
    <property type="entry name" value="DUF1757"/>
</dbReference>
<keyword evidence="1" id="KW-1133">Transmembrane helix</keyword>
<protein>
    <submittedName>
        <fullName evidence="2">Uncharacterized protein</fullName>
    </submittedName>
</protein>
<reference evidence="2" key="1">
    <citation type="submission" date="2022-11" db="EMBL/GenBank/DDBJ databases">
        <authorList>
            <person name="Kikuchi T."/>
        </authorList>
    </citation>
    <scope>NUCLEOTIDE SEQUENCE</scope>
    <source>
        <strain evidence="2">PS1010</strain>
    </source>
</reference>
<comment type="caution">
    <text evidence="2">The sequence shown here is derived from an EMBL/GenBank/DDBJ whole genome shotgun (WGS) entry which is preliminary data.</text>
</comment>
<evidence type="ECO:0000313" key="2">
    <source>
        <dbReference type="EMBL" id="CAI5438700.1"/>
    </source>
</evidence>
<dbReference type="Pfam" id="PF08560">
    <property type="entry name" value="DUF1757"/>
    <property type="match status" value="1"/>
</dbReference>
<name>A0A9P1I8F7_9PELO</name>
<sequence length="170" mass="18983">MGYSSDGFPEEKNEKWSFEKVREFVRRKTRRRIDDYYDLVPKPGTQFCIHLTIRSIQTATVFGSILGPVTSLLMQKTEKNELINSMVIGGMNGALVGAALGPVLSLAMCKNMNKMKKLEKLVKNNFDSSQLWQDHIAIASAAIGYMSHGQVGLVVGLDLSLIFALVTRNW</sequence>
<dbReference type="OrthoDB" id="421638at2759"/>
<evidence type="ECO:0000256" key="1">
    <source>
        <dbReference type="SAM" id="Phobius"/>
    </source>
</evidence>
<dbReference type="Proteomes" id="UP001152747">
    <property type="component" value="Unassembled WGS sequence"/>
</dbReference>
<keyword evidence="1" id="KW-0812">Transmembrane</keyword>
<proteinExistence type="predicted"/>
<organism evidence="2 3">
    <name type="scientific">Caenorhabditis angaria</name>
    <dbReference type="NCBI Taxonomy" id="860376"/>
    <lineage>
        <taxon>Eukaryota</taxon>
        <taxon>Metazoa</taxon>
        <taxon>Ecdysozoa</taxon>
        <taxon>Nematoda</taxon>
        <taxon>Chromadorea</taxon>
        <taxon>Rhabditida</taxon>
        <taxon>Rhabditina</taxon>
        <taxon>Rhabditomorpha</taxon>
        <taxon>Rhabditoidea</taxon>
        <taxon>Rhabditidae</taxon>
        <taxon>Peloderinae</taxon>
        <taxon>Caenorhabditis</taxon>
    </lineage>
</organism>
<dbReference type="PANTHER" id="PTHR38636:SF1">
    <property type="entry name" value="CHLORIDE CHANNEL PROTEIN CLC-D"/>
    <property type="match status" value="1"/>
</dbReference>
<gene>
    <name evidence="2" type="ORF">CAMP_LOCUS1337</name>
</gene>
<keyword evidence="3" id="KW-1185">Reference proteome</keyword>
<dbReference type="EMBL" id="CANHGI010000001">
    <property type="protein sequence ID" value="CAI5438700.1"/>
    <property type="molecule type" value="Genomic_DNA"/>
</dbReference>
<keyword evidence="1" id="KW-0472">Membrane</keyword>
<evidence type="ECO:0000313" key="3">
    <source>
        <dbReference type="Proteomes" id="UP001152747"/>
    </source>
</evidence>
<dbReference type="PANTHER" id="PTHR38636">
    <property type="entry name" value="PROTEIN CBG20488"/>
    <property type="match status" value="1"/>
</dbReference>
<feature type="transmembrane region" description="Helical" evidence="1">
    <location>
        <begin position="82"/>
        <end position="107"/>
    </location>
</feature>